<dbReference type="PANTHER" id="PTHR10350:SF6">
    <property type="entry name" value="NUCLEAR PORE COMPLEX PROTEIN NUP155"/>
    <property type="match status" value="1"/>
</dbReference>
<dbReference type="PANTHER" id="PTHR10350">
    <property type="entry name" value="NUCLEAR PORE COMPLEX PROTEIN NUP155"/>
    <property type="match status" value="1"/>
</dbReference>
<accession>A0A8H3VK54</accession>
<dbReference type="Pfam" id="PF08801">
    <property type="entry name" value="Nucleoporin_N"/>
    <property type="match status" value="1"/>
</dbReference>
<feature type="domain" description="Nucleoporin Nup133/Nup155-like N-terminal" evidence="14">
    <location>
        <begin position="125"/>
        <end position="583"/>
    </location>
</feature>
<dbReference type="FunFam" id="1.25.40.440:FF:000001">
    <property type="entry name" value="Nuclear pore complex subunit"/>
    <property type="match status" value="1"/>
</dbReference>
<dbReference type="Proteomes" id="UP000490939">
    <property type="component" value="Unassembled WGS sequence"/>
</dbReference>
<dbReference type="GO" id="GO:0031965">
    <property type="term" value="C:nuclear membrane"/>
    <property type="evidence" value="ECO:0007669"/>
    <property type="project" value="UniProtKB-SubCell"/>
</dbReference>
<dbReference type="GO" id="GO:0036228">
    <property type="term" value="P:protein localization to nuclear inner membrane"/>
    <property type="evidence" value="ECO:0007669"/>
    <property type="project" value="TreeGrafter"/>
</dbReference>
<feature type="compositionally biased region" description="Polar residues" evidence="12">
    <location>
        <begin position="1"/>
        <end position="10"/>
    </location>
</feature>
<sequence length="1399" mass="155274">MNFANPQQTPMRPLPGQFINTPAPGAMRQPSFGSNPPPAFRLPSQQAVPQRQAASTTQSQPVNQQSQQQTGMAAPSAFAPRDLSPVELAKTAINEKLEAEGRFPPLEDYIGQEISHDYRMDSAAWAPFQKIKQYEIPDRIMEQINKMELVMLFGIFAELNHAWVVVDSALYLWDYTHPNPDQAELIGFEELSYPITAVQLVKPRAGVFVSSITHLLVVASDSDLHLIGVASSKSAAGVTSISLYQTGMSVSMKGITVSCITGSDKTGRIFVGAESSNDIYEITYQKEEEWFASKCGKKCQTEKSMPIPLQSYLPIKPFLALMGASGSTEHVKSLVVDDSRDLLYALSSLSTISVHHIKPGFGLPRLMTKTMSDLMTSIRHMAPPPEFVKPGVGIASISAIASSESSRLNLMVTTQQGLRILLSATSGNYYSNDGLPTSMQPYHVKLPPATPASHRAPDQPNLPPGSRGLHTAIPTKDATVRYAPGYFAAFVGRDTPKDNPEHELLFLSTPDSGSIAFQYAQQNTRRFVECGQWIPLHSVTQGLGIMTPPFAAASGPKGFGNELAVQFDQTATEIAILTNSGVHTFRRRRLVDIFASAVRASEAQSEDGFKNELTKFQQRYGAREMCATALAVACGQAKDVMADARVAKIRDDDVIQRARDTFVKHGGMPSIRTEFEIVGEPSIDHTQLSHRAEGLLIYLTRLVRPVWKASLLTETITPTGGLTVSSTISLTKLQDVQHDVAVLQGFLKEQTKSIAGLAGPESLSGVGTKHDEIALRGEHRTLHALVKSIENMIEGIAFVQVLFDDPVDELVLALSPESRQRVRELTYERLFCTPDGREMAKELVKAIVNRSIAKGANVDTVAEALRRRCGSFCSADDVVIFKAQELLNKASEAGAESASARNLLNESLKLFQKVAGSLSSENLQKATEQYIAKSFYGGAIRLALTVAQQRDRSNQAKSFINDGSPADDNRKSILEARTDSYRLIFSVIEAVDQAWRDSQSRDELTINAMAKRKAEAYLEVDESDDEVFQNSLYEWYIRQGWTERLLEVKSDHVVKFLQKKTDLIHQELLWKYYARHSQFLNAATTQVKIAQSTSPDIKLPKRIEYLSRAKANASTRTNGLSDFGRSIVPRGETLRVINDLIDVANVQQDVLFRLMDDNRLTAEKKTEVATDLDNQIKSLDFLYNHYVDQAGYYDICLVIYNLADYRNGADITTTWANHIRKTDEDARQSKNATPAMAVAEEVVKMGRRLECSDTTFPIPMLLPQLVEYALKDLPDALPNNPRAAPLPLESYTWPIDRMLDLEIPHETLFTVLEDIFYSPEATWTKQKTKSRVAQLLVYTIEAWYDVSARGQGIAFGSDENAVKMLQLVKEVLVYLDSTRSKEGKEAAERVREKVERVLW</sequence>
<evidence type="ECO:0000313" key="15">
    <source>
        <dbReference type="EMBL" id="KAE9990320.1"/>
    </source>
</evidence>
<comment type="caution">
    <text evidence="15">The sequence shown here is derived from an EMBL/GenBank/DDBJ whole genome shotgun (WGS) entry which is preliminary data.</text>
</comment>
<dbReference type="InterPro" id="IPR014908">
    <property type="entry name" value="Nucleoporin_Nup133/Nup155_N"/>
</dbReference>
<dbReference type="InterPro" id="IPR042537">
    <property type="entry name" value="Nucleoporin_Nup155_C_2"/>
</dbReference>
<keyword evidence="11" id="KW-0539">Nucleus</keyword>
<organism evidence="15 16">
    <name type="scientific">Venturia inaequalis</name>
    <name type="common">Apple scab fungus</name>
    <dbReference type="NCBI Taxonomy" id="5025"/>
    <lineage>
        <taxon>Eukaryota</taxon>
        <taxon>Fungi</taxon>
        <taxon>Dikarya</taxon>
        <taxon>Ascomycota</taxon>
        <taxon>Pezizomycotina</taxon>
        <taxon>Dothideomycetes</taxon>
        <taxon>Pleosporomycetidae</taxon>
        <taxon>Venturiales</taxon>
        <taxon>Venturiaceae</taxon>
        <taxon>Venturia</taxon>
    </lineage>
</organism>
<keyword evidence="5" id="KW-0813">Transport</keyword>
<evidence type="ECO:0000256" key="7">
    <source>
        <dbReference type="ARBA" id="ARBA00022927"/>
    </source>
</evidence>
<reference evidence="15 16" key="1">
    <citation type="submission" date="2019-07" db="EMBL/GenBank/DDBJ databases">
        <title>Venturia inaequalis Genome Resource.</title>
        <authorList>
            <person name="Lichtner F.J."/>
        </authorList>
    </citation>
    <scope>NUCLEOTIDE SEQUENCE [LARGE SCALE GENOMIC DNA]</scope>
    <source>
        <strain evidence="15 16">DMI_063113</strain>
    </source>
</reference>
<dbReference type="EMBL" id="WNWR01000142">
    <property type="protein sequence ID" value="KAE9990320.1"/>
    <property type="molecule type" value="Genomic_DNA"/>
</dbReference>
<dbReference type="InterPro" id="IPR042533">
    <property type="entry name" value="Nucleoporin_Nup155_C_1"/>
</dbReference>
<dbReference type="GO" id="GO:0006405">
    <property type="term" value="P:RNA export from nucleus"/>
    <property type="evidence" value="ECO:0007669"/>
    <property type="project" value="TreeGrafter"/>
</dbReference>
<dbReference type="Pfam" id="PF03177">
    <property type="entry name" value="Nucleoporin_C"/>
    <property type="match status" value="1"/>
</dbReference>
<evidence type="ECO:0000256" key="9">
    <source>
        <dbReference type="ARBA" id="ARBA00023132"/>
    </source>
</evidence>
<dbReference type="FunFam" id="1.25.40.450:FF:000002">
    <property type="entry name" value="Putative non-repetitive nucleoporin"/>
    <property type="match status" value="1"/>
</dbReference>
<keyword evidence="9" id="KW-0906">Nuclear pore complex</keyword>
<keyword evidence="10" id="KW-0472">Membrane</keyword>
<feature type="region of interest" description="Disordered" evidence="12">
    <location>
        <begin position="1"/>
        <end position="80"/>
    </location>
</feature>
<gene>
    <name evidence="15" type="ORF">EG327_001554</name>
</gene>
<evidence type="ECO:0000256" key="12">
    <source>
        <dbReference type="SAM" id="MobiDB-lite"/>
    </source>
</evidence>
<dbReference type="InterPro" id="IPR007187">
    <property type="entry name" value="Nucleoporin_Nup133/Nup155_C"/>
</dbReference>
<evidence type="ECO:0000256" key="8">
    <source>
        <dbReference type="ARBA" id="ARBA00023010"/>
    </source>
</evidence>
<dbReference type="Gene3D" id="1.25.40.440">
    <property type="entry name" value="Nucleoporin, helical domain, central subdomain"/>
    <property type="match status" value="1"/>
</dbReference>
<evidence type="ECO:0000256" key="11">
    <source>
        <dbReference type="ARBA" id="ARBA00023242"/>
    </source>
</evidence>
<dbReference type="Gene3D" id="1.25.40.450">
    <property type="entry name" value="Nucleoporin, helical domain, N-terminal subdomain"/>
    <property type="match status" value="1"/>
</dbReference>
<proteinExistence type="inferred from homology"/>
<dbReference type="GO" id="GO:0017056">
    <property type="term" value="F:structural constituent of nuclear pore"/>
    <property type="evidence" value="ECO:0007669"/>
    <property type="project" value="InterPro"/>
</dbReference>
<evidence type="ECO:0000259" key="13">
    <source>
        <dbReference type="Pfam" id="PF03177"/>
    </source>
</evidence>
<evidence type="ECO:0000256" key="1">
    <source>
        <dbReference type="ARBA" id="ARBA00004335"/>
    </source>
</evidence>
<feature type="compositionally biased region" description="Polar residues" evidence="12">
    <location>
        <begin position="43"/>
        <end position="54"/>
    </location>
</feature>
<dbReference type="InterPro" id="IPR004870">
    <property type="entry name" value="Nucleoporin_Nup155"/>
</dbReference>
<comment type="similarity">
    <text evidence="4">Belongs to the non-repetitive/WGA-negative nucleoporin family.</text>
</comment>
<dbReference type="InterPro" id="IPR042538">
    <property type="entry name" value="Nucleoporin_Nup155_C_3"/>
</dbReference>
<evidence type="ECO:0000256" key="5">
    <source>
        <dbReference type="ARBA" id="ARBA00022448"/>
    </source>
</evidence>
<keyword evidence="6" id="KW-0509">mRNA transport</keyword>
<dbReference type="Gene3D" id="1.20.58.1780">
    <property type="match status" value="1"/>
</dbReference>
<name>A0A8H3VK54_VENIN</name>
<dbReference type="GO" id="GO:0044611">
    <property type="term" value="C:nuclear pore inner ring"/>
    <property type="evidence" value="ECO:0007669"/>
    <property type="project" value="TreeGrafter"/>
</dbReference>
<evidence type="ECO:0008006" key="17">
    <source>
        <dbReference type="Google" id="ProtNLM"/>
    </source>
</evidence>
<evidence type="ECO:0000256" key="2">
    <source>
        <dbReference type="ARBA" id="ARBA00004567"/>
    </source>
</evidence>
<dbReference type="Gene3D" id="1.20.120.1880">
    <property type="entry name" value="Nucleoporin, helical C-terminal domain"/>
    <property type="match status" value="1"/>
</dbReference>
<feature type="region of interest" description="Disordered" evidence="12">
    <location>
        <begin position="446"/>
        <end position="474"/>
    </location>
</feature>
<keyword evidence="8" id="KW-0811">Translocation</keyword>
<evidence type="ECO:0000256" key="3">
    <source>
        <dbReference type="ARBA" id="ARBA00004620"/>
    </source>
</evidence>
<protein>
    <recommendedName>
        <fullName evidence="17">Non-repetitive nucleoporin</fullName>
    </recommendedName>
</protein>
<dbReference type="GO" id="GO:0000972">
    <property type="term" value="P:transcription-dependent tethering of RNA polymerase II gene DNA at nuclear periphery"/>
    <property type="evidence" value="ECO:0007669"/>
    <property type="project" value="TreeGrafter"/>
</dbReference>
<evidence type="ECO:0000313" key="16">
    <source>
        <dbReference type="Proteomes" id="UP000490939"/>
    </source>
</evidence>
<evidence type="ECO:0000259" key="14">
    <source>
        <dbReference type="Pfam" id="PF08801"/>
    </source>
</evidence>
<dbReference type="GO" id="GO:0006606">
    <property type="term" value="P:protein import into nucleus"/>
    <property type="evidence" value="ECO:0007669"/>
    <property type="project" value="TreeGrafter"/>
</dbReference>
<dbReference type="GO" id="GO:0051028">
    <property type="term" value="P:mRNA transport"/>
    <property type="evidence" value="ECO:0007669"/>
    <property type="project" value="UniProtKB-KW"/>
</dbReference>
<keyword evidence="16" id="KW-1185">Reference proteome</keyword>
<feature type="domain" description="Nucleoporin Nup133/Nup155-like C-terminal" evidence="13">
    <location>
        <begin position="689"/>
        <end position="1364"/>
    </location>
</feature>
<dbReference type="GO" id="GO:0051292">
    <property type="term" value="P:nuclear pore complex assembly"/>
    <property type="evidence" value="ECO:0007669"/>
    <property type="project" value="UniProtKB-ARBA"/>
</dbReference>
<feature type="compositionally biased region" description="Low complexity" evidence="12">
    <location>
        <begin position="55"/>
        <end position="70"/>
    </location>
</feature>
<evidence type="ECO:0000256" key="10">
    <source>
        <dbReference type="ARBA" id="ARBA00023136"/>
    </source>
</evidence>
<evidence type="ECO:0000256" key="6">
    <source>
        <dbReference type="ARBA" id="ARBA00022816"/>
    </source>
</evidence>
<keyword evidence="7" id="KW-0653">Protein transport</keyword>
<comment type="subcellular location">
    <subcellularLocation>
        <location evidence="1">Nucleus membrane</location>
        <topology evidence="1">Peripheral membrane protein</topology>
        <orientation evidence="1">Cytoplasmic side</orientation>
    </subcellularLocation>
    <subcellularLocation>
        <location evidence="3">Nucleus membrane</location>
        <topology evidence="3">Peripheral membrane protein</topology>
        <orientation evidence="3">Nucleoplasmic side</orientation>
    </subcellularLocation>
    <subcellularLocation>
        <location evidence="2">Nucleus</location>
        <location evidence="2">Nuclear pore complex</location>
    </subcellularLocation>
</comment>
<evidence type="ECO:0000256" key="4">
    <source>
        <dbReference type="ARBA" id="ARBA00007373"/>
    </source>
</evidence>